<proteinExistence type="predicted"/>
<accession>A0ACB8YDM5</accession>
<dbReference type="Proteomes" id="UP001056120">
    <property type="component" value="Linkage Group LG28"/>
</dbReference>
<gene>
    <name evidence="1" type="ORF">L1987_83718</name>
</gene>
<organism evidence="1 2">
    <name type="scientific">Smallanthus sonchifolius</name>
    <dbReference type="NCBI Taxonomy" id="185202"/>
    <lineage>
        <taxon>Eukaryota</taxon>
        <taxon>Viridiplantae</taxon>
        <taxon>Streptophyta</taxon>
        <taxon>Embryophyta</taxon>
        <taxon>Tracheophyta</taxon>
        <taxon>Spermatophyta</taxon>
        <taxon>Magnoliopsida</taxon>
        <taxon>eudicotyledons</taxon>
        <taxon>Gunneridae</taxon>
        <taxon>Pentapetalae</taxon>
        <taxon>asterids</taxon>
        <taxon>campanulids</taxon>
        <taxon>Asterales</taxon>
        <taxon>Asteraceae</taxon>
        <taxon>Asteroideae</taxon>
        <taxon>Heliantheae alliance</taxon>
        <taxon>Millerieae</taxon>
        <taxon>Smallanthus</taxon>
    </lineage>
</organism>
<evidence type="ECO:0000313" key="2">
    <source>
        <dbReference type="Proteomes" id="UP001056120"/>
    </source>
</evidence>
<evidence type="ECO:0000313" key="1">
    <source>
        <dbReference type="EMBL" id="KAI3683218.1"/>
    </source>
</evidence>
<name>A0ACB8YDM5_9ASTR</name>
<comment type="caution">
    <text evidence="1">The sequence shown here is derived from an EMBL/GenBank/DDBJ whole genome shotgun (WGS) entry which is preliminary data.</text>
</comment>
<keyword evidence="2" id="KW-1185">Reference proteome</keyword>
<sequence length="166" mass="18566">MVGNSSGWFFDWQRVTNGKARNNNVYGYDRRYEPELIRREQRPSIVQKYTDLEKGCWAASSISNRSREFACEEETIDSCPAAAPPPPAPPPAAPPPPAAYRLRLLLHHRHRVASACCSTTASSISPPPAAPPPPAAYLLRLLLHHHHPSSILSCCRKHEGIFTRHR</sequence>
<dbReference type="EMBL" id="CM042045">
    <property type="protein sequence ID" value="KAI3683218.1"/>
    <property type="molecule type" value="Genomic_DNA"/>
</dbReference>
<reference evidence="2" key="1">
    <citation type="journal article" date="2022" name="Mol. Ecol. Resour.">
        <title>The genomes of chicory, endive, great burdock and yacon provide insights into Asteraceae palaeo-polyploidization history and plant inulin production.</title>
        <authorList>
            <person name="Fan W."/>
            <person name="Wang S."/>
            <person name="Wang H."/>
            <person name="Wang A."/>
            <person name="Jiang F."/>
            <person name="Liu H."/>
            <person name="Zhao H."/>
            <person name="Xu D."/>
            <person name="Zhang Y."/>
        </authorList>
    </citation>
    <scope>NUCLEOTIDE SEQUENCE [LARGE SCALE GENOMIC DNA]</scope>
    <source>
        <strain evidence="2">cv. Yunnan</strain>
    </source>
</reference>
<reference evidence="1 2" key="2">
    <citation type="journal article" date="2022" name="Mol. Ecol. Resour.">
        <title>The genomes of chicory, endive, great burdock and yacon provide insights into Asteraceae paleo-polyploidization history and plant inulin production.</title>
        <authorList>
            <person name="Fan W."/>
            <person name="Wang S."/>
            <person name="Wang H."/>
            <person name="Wang A."/>
            <person name="Jiang F."/>
            <person name="Liu H."/>
            <person name="Zhao H."/>
            <person name="Xu D."/>
            <person name="Zhang Y."/>
        </authorList>
    </citation>
    <scope>NUCLEOTIDE SEQUENCE [LARGE SCALE GENOMIC DNA]</scope>
    <source>
        <strain evidence="2">cv. Yunnan</strain>
        <tissue evidence="1">Leaves</tissue>
    </source>
</reference>
<protein>
    <submittedName>
        <fullName evidence="1">Uncharacterized protein</fullName>
    </submittedName>
</protein>